<evidence type="ECO:0000256" key="1">
    <source>
        <dbReference type="SAM" id="Coils"/>
    </source>
</evidence>
<dbReference type="OrthoDB" id="1466811at2"/>
<proteinExistence type="predicted"/>
<dbReference type="Proteomes" id="UP000290283">
    <property type="component" value="Unassembled WGS sequence"/>
</dbReference>
<protein>
    <recommendedName>
        <fullName evidence="4">Outer membrane protein beta-barrel domain-containing protein</fullName>
    </recommendedName>
</protein>
<keyword evidence="1" id="KW-0175">Coiled coil</keyword>
<dbReference type="EMBL" id="SBKO01000001">
    <property type="protein sequence ID" value="RXR21397.1"/>
    <property type="molecule type" value="Genomic_DNA"/>
</dbReference>
<reference evidence="3" key="1">
    <citation type="submission" date="2019-01" db="EMBL/GenBank/DDBJ databases">
        <title>Cytophagaceae bacterium strain CAR-16.</title>
        <authorList>
            <person name="Chen W.-M."/>
        </authorList>
    </citation>
    <scope>NUCLEOTIDE SEQUENCE [LARGE SCALE GENOMIC DNA]</scope>
    <source>
        <strain evidence="3">LLJ-11</strain>
    </source>
</reference>
<comment type="caution">
    <text evidence="2">The sequence shown here is derived from an EMBL/GenBank/DDBJ whole genome shotgun (WGS) entry which is preliminary data.</text>
</comment>
<evidence type="ECO:0000313" key="2">
    <source>
        <dbReference type="EMBL" id="RXR21397.1"/>
    </source>
</evidence>
<dbReference type="AlphaFoldDB" id="A0A4Q1K6T7"/>
<gene>
    <name evidence="2" type="ORF">EQG63_01595</name>
</gene>
<organism evidence="2 3">
    <name type="scientific">Flavobacterium amnicola</name>
    <dbReference type="NCBI Taxonomy" id="2506422"/>
    <lineage>
        <taxon>Bacteria</taxon>
        <taxon>Pseudomonadati</taxon>
        <taxon>Bacteroidota</taxon>
        <taxon>Flavobacteriia</taxon>
        <taxon>Flavobacteriales</taxon>
        <taxon>Flavobacteriaceae</taxon>
        <taxon>Flavobacterium</taxon>
    </lineage>
</organism>
<feature type="coiled-coil region" evidence="1">
    <location>
        <begin position="66"/>
        <end position="100"/>
    </location>
</feature>
<accession>A0A4Q1K6T7</accession>
<evidence type="ECO:0000313" key="3">
    <source>
        <dbReference type="Proteomes" id="UP000290283"/>
    </source>
</evidence>
<evidence type="ECO:0008006" key="4">
    <source>
        <dbReference type="Google" id="ProtNLM"/>
    </source>
</evidence>
<sequence>MQQVVLYLGILVLATFSKTYGQETFEQKAKGIAYQIEKITKEEKAALKYQIEMVNNELEKGTIDRNQADEKKLKLAEETASKIETRVAVEEQKLTQLVKEKVEGRIATLDTAKRFGRTYGKGIKVHVGAKDTTKVSEKRTTSQLVFAAGVNNLVTNKAIAHSDFRYWGSHFYELGWSYNTRILKNNNLLHFKYGWSVQYNNLRPTNNRYFVENGKQTNLQTAAIILEDSRLRNVNLVVPLYLEFDFSGNKDHQGKPYFETHKSFRLGLGGFAGTNIKTKQILKYEDTVGNDVTSKTKGSFNTNDFVYGLGAYLGYEGTSLYVKYDLNPLFKNNAVDQNNISLGVRFDLN</sequence>
<name>A0A4Q1K6T7_9FLAO</name>
<keyword evidence="3" id="KW-1185">Reference proteome</keyword>